<dbReference type="AlphaFoldDB" id="A0AAV2FWP2"/>
<proteinExistence type="predicted"/>
<organism evidence="1 2">
    <name type="scientific">Linum trigynum</name>
    <dbReference type="NCBI Taxonomy" id="586398"/>
    <lineage>
        <taxon>Eukaryota</taxon>
        <taxon>Viridiplantae</taxon>
        <taxon>Streptophyta</taxon>
        <taxon>Embryophyta</taxon>
        <taxon>Tracheophyta</taxon>
        <taxon>Spermatophyta</taxon>
        <taxon>Magnoliopsida</taxon>
        <taxon>eudicotyledons</taxon>
        <taxon>Gunneridae</taxon>
        <taxon>Pentapetalae</taxon>
        <taxon>rosids</taxon>
        <taxon>fabids</taxon>
        <taxon>Malpighiales</taxon>
        <taxon>Linaceae</taxon>
        <taxon>Linum</taxon>
    </lineage>
</organism>
<accession>A0AAV2FWP2</accession>
<dbReference type="Proteomes" id="UP001497516">
    <property type="component" value="Chromosome 7"/>
</dbReference>
<sequence>MQLPATTLTMCPSCQCVATTNTSTAFAAPASTSPSPITTVTAVATDDTNNSLTTLSFSKLGGGGERNGSNSIVCISSTTIATASTYPTSRVMTQKGRLQLLRNHRKWLAIITMNSMK</sequence>
<name>A0AAV2FWP2_9ROSI</name>
<protein>
    <submittedName>
        <fullName evidence="1">Uncharacterized protein</fullName>
    </submittedName>
</protein>
<evidence type="ECO:0000313" key="1">
    <source>
        <dbReference type="EMBL" id="CAL1402073.1"/>
    </source>
</evidence>
<gene>
    <name evidence="1" type="ORF">LTRI10_LOCUS42102</name>
</gene>
<dbReference type="EMBL" id="OZ034820">
    <property type="protein sequence ID" value="CAL1402073.1"/>
    <property type="molecule type" value="Genomic_DNA"/>
</dbReference>
<evidence type="ECO:0000313" key="2">
    <source>
        <dbReference type="Proteomes" id="UP001497516"/>
    </source>
</evidence>
<reference evidence="1 2" key="1">
    <citation type="submission" date="2024-04" db="EMBL/GenBank/DDBJ databases">
        <authorList>
            <person name="Fracassetti M."/>
        </authorList>
    </citation>
    <scope>NUCLEOTIDE SEQUENCE [LARGE SCALE GENOMIC DNA]</scope>
</reference>
<keyword evidence="2" id="KW-1185">Reference proteome</keyword>